<reference evidence="1" key="1">
    <citation type="submission" date="2015-04" db="EMBL/GenBank/DDBJ databases">
        <title>The genome sequence of the plant pathogenic Rhizarian Plasmodiophora brassicae reveals insights in its biotrophic life cycle and the origin of chitin synthesis.</title>
        <authorList>
            <person name="Schwelm A."/>
            <person name="Fogelqvist J."/>
            <person name="Knaust A."/>
            <person name="Julke S."/>
            <person name="Lilja T."/>
            <person name="Dhandapani V."/>
            <person name="Bonilla-Rosso G."/>
            <person name="Karlsson M."/>
            <person name="Shevchenko A."/>
            <person name="Choi S.R."/>
            <person name="Kim H.G."/>
            <person name="Park J.Y."/>
            <person name="Lim Y.P."/>
            <person name="Ludwig-Muller J."/>
            <person name="Dixelius C."/>
        </authorList>
    </citation>
    <scope>NUCLEOTIDE SEQUENCE</scope>
    <source>
        <tissue evidence="1">Potato root galls</tissue>
    </source>
</reference>
<dbReference type="EMBL" id="HACM01006276">
    <property type="protein sequence ID" value="CRZ06718.1"/>
    <property type="molecule type" value="Transcribed_RNA"/>
</dbReference>
<sequence>MPRGCNCCHLKVIHCRTKVKLSNKVLFIELGMDIESEQLRCPETMSVDGRDWQLMGRIYSSKDWGCHFFAIVRRNDVPLKGFYIYDDLVNSGRAMYHSLNLPEQCNLSRYLFYTLQQGTAETVDNLNSFVAVTKPEGKANTAVVAKVCKETFMTCSNCLQTGHTRRSKSCPKNL</sequence>
<name>A0A0H5QXJ5_9EUKA</name>
<organism evidence="1">
    <name type="scientific">Spongospora subterranea</name>
    <dbReference type="NCBI Taxonomy" id="70186"/>
    <lineage>
        <taxon>Eukaryota</taxon>
        <taxon>Sar</taxon>
        <taxon>Rhizaria</taxon>
        <taxon>Endomyxa</taxon>
        <taxon>Phytomyxea</taxon>
        <taxon>Plasmodiophorida</taxon>
        <taxon>Plasmodiophoridae</taxon>
        <taxon>Spongospora</taxon>
    </lineage>
</organism>
<proteinExistence type="predicted"/>
<evidence type="ECO:0000313" key="1">
    <source>
        <dbReference type="EMBL" id="CRZ06718.1"/>
    </source>
</evidence>
<protein>
    <submittedName>
        <fullName evidence="1">Uncharacterized protein</fullName>
    </submittedName>
</protein>
<dbReference type="EMBL" id="HACM01006282">
    <property type="protein sequence ID" value="CRZ06724.1"/>
    <property type="molecule type" value="Transcribed_RNA"/>
</dbReference>
<dbReference type="AlphaFoldDB" id="A0A0H5QXJ5"/>
<accession>A0A0H5QXJ5</accession>